<dbReference type="Ensembl" id="ENSCSET00000020809.1">
    <property type="protein sequence ID" value="ENSCSEP00000020549.1"/>
    <property type="gene ID" value="ENSCSEG00000013123.1"/>
</dbReference>
<sequence>MPLVKNKVGDDCTLGKDEALADGEALVESLIKVVACYRHLASCVGGCTDSLQLRDELRQTREKAQKLSVSICQHLTLHLRDKSLPEEQRKEMELLWVAFSSSLELFHVDMCKVFRMSAIFSLDGESKLVQNGFQGGGSEVAARALSLPDLNQAESQVPAAGLEIQEQGIMEQEICRIDRMIEDMEKKVNVLRWMVEPHGPQYPDPVSSPDSASLALLSVDEEQPGNQSPCTRRQVLVLFLLFAVVLLATALSASIVFFS</sequence>
<keyword evidence="3" id="KW-0472">Membrane</keyword>
<reference evidence="4" key="2">
    <citation type="submission" date="2025-08" db="UniProtKB">
        <authorList>
            <consortium name="Ensembl"/>
        </authorList>
    </citation>
    <scope>IDENTIFICATION</scope>
</reference>
<dbReference type="GeneTree" id="ENSGT00940000153725"/>
<proteinExistence type="inferred from homology"/>
<evidence type="ECO:0000313" key="5">
    <source>
        <dbReference type="Proteomes" id="UP000265120"/>
    </source>
</evidence>
<organism evidence="4 5">
    <name type="scientific">Cynoglossus semilaevis</name>
    <name type="common">Tongue sole</name>
    <dbReference type="NCBI Taxonomy" id="244447"/>
    <lineage>
        <taxon>Eukaryota</taxon>
        <taxon>Metazoa</taxon>
        <taxon>Chordata</taxon>
        <taxon>Craniata</taxon>
        <taxon>Vertebrata</taxon>
        <taxon>Euteleostomi</taxon>
        <taxon>Actinopterygii</taxon>
        <taxon>Neopterygii</taxon>
        <taxon>Teleostei</taxon>
        <taxon>Neoteleostei</taxon>
        <taxon>Acanthomorphata</taxon>
        <taxon>Carangaria</taxon>
        <taxon>Pleuronectiformes</taxon>
        <taxon>Pleuronectoidei</taxon>
        <taxon>Cynoglossidae</taxon>
        <taxon>Cynoglossinae</taxon>
        <taxon>Cynoglossus</taxon>
    </lineage>
</organism>
<dbReference type="STRING" id="244447.ENSCSEP00000020549"/>
<name>A0A3P8W1S5_CYNSE</name>
<evidence type="ECO:0000256" key="3">
    <source>
        <dbReference type="SAM" id="Phobius"/>
    </source>
</evidence>
<protein>
    <submittedName>
        <fullName evidence="4">Regulator of G protein signaling 9 binding protein</fullName>
    </submittedName>
</protein>
<keyword evidence="2" id="KW-0734">Signal transduction inhibitor</keyword>
<accession>A0A3P8W1S5</accession>
<dbReference type="RefSeq" id="XP_008305939.1">
    <property type="nucleotide sequence ID" value="XM_008307717.2"/>
</dbReference>
<keyword evidence="3" id="KW-1133">Transmembrane helix</keyword>
<dbReference type="GO" id="GO:0009968">
    <property type="term" value="P:negative regulation of signal transduction"/>
    <property type="evidence" value="ECO:0007669"/>
    <property type="project" value="UniProtKB-KW"/>
</dbReference>
<evidence type="ECO:0000256" key="2">
    <source>
        <dbReference type="ARBA" id="ARBA00022700"/>
    </source>
</evidence>
<dbReference type="Proteomes" id="UP000265120">
    <property type="component" value="Chromosome 3"/>
</dbReference>
<dbReference type="AlphaFoldDB" id="A0A3P8W1S5"/>
<reference evidence="4" key="3">
    <citation type="submission" date="2025-09" db="UniProtKB">
        <authorList>
            <consortium name="Ensembl"/>
        </authorList>
    </citation>
    <scope>IDENTIFICATION</scope>
</reference>
<keyword evidence="3" id="KW-0812">Transmembrane</keyword>
<feature type="transmembrane region" description="Helical" evidence="3">
    <location>
        <begin position="235"/>
        <end position="258"/>
    </location>
</feature>
<reference evidence="4 5" key="1">
    <citation type="journal article" date="2014" name="Nat. Genet.">
        <title>Whole-genome sequence of a flatfish provides insights into ZW sex chromosome evolution and adaptation to a benthic lifestyle.</title>
        <authorList>
            <person name="Chen S."/>
            <person name="Zhang G."/>
            <person name="Shao C."/>
            <person name="Huang Q."/>
            <person name="Liu G."/>
            <person name="Zhang P."/>
            <person name="Song W."/>
            <person name="An N."/>
            <person name="Chalopin D."/>
            <person name="Volff J.N."/>
            <person name="Hong Y."/>
            <person name="Li Q."/>
            <person name="Sha Z."/>
            <person name="Zhou H."/>
            <person name="Xie M."/>
            <person name="Yu Q."/>
            <person name="Liu Y."/>
            <person name="Xiang H."/>
            <person name="Wang N."/>
            <person name="Wu K."/>
            <person name="Yang C."/>
            <person name="Zhou Q."/>
            <person name="Liao X."/>
            <person name="Yang L."/>
            <person name="Hu Q."/>
            <person name="Zhang J."/>
            <person name="Meng L."/>
            <person name="Jin L."/>
            <person name="Tian Y."/>
            <person name="Lian J."/>
            <person name="Yang J."/>
            <person name="Miao G."/>
            <person name="Liu S."/>
            <person name="Liang Z."/>
            <person name="Yan F."/>
            <person name="Li Y."/>
            <person name="Sun B."/>
            <person name="Zhang H."/>
            <person name="Zhang J."/>
            <person name="Zhu Y."/>
            <person name="Du M."/>
            <person name="Zhao Y."/>
            <person name="Schartl M."/>
            <person name="Tang Q."/>
            <person name="Wang J."/>
        </authorList>
    </citation>
    <scope>NUCLEOTIDE SEQUENCE</scope>
</reference>
<dbReference type="InParanoid" id="A0A3P8W1S5"/>
<dbReference type="GeneID" id="103377074"/>
<dbReference type="InterPro" id="IPR026512">
    <property type="entry name" value="RGS7BP/RGS9BP"/>
</dbReference>
<dbReference type="KEGG" id="csem:103377074"/>
<evidence type="ECO:0000256" key="1">
    <source>
        <dbReference type="ARBA" id="ARBA00007457"/>
    </source>
</evidence>
<dbReference type="OMA" id="KVGDDCT"/>
<evidence type="ECO:0000313" key="4">
    <source>
        <dbReference type="Ensembl" id="ENSCSEP00000020549.1"/>
    </source>
</evidence>
<dbReference type="CTD" id="388531"/>
<keyword evidence="5" id="KW-1185">Reference proteome</keyword>
<dbReference type="OrthoDB" id="6358515at2759"/>
<dbReference type="PANTHER" id="PTHR21029">
    <property type="entry name" value="R-SEVEN BINDING PROTEIN (R7BP) HOMOLOG"/>
    <property type="match status" value="1"/>
</dbReference>
<comment type="similarity">
    <text evidence="1">Belongs to the RGS7BP/RGS9BP family.</text>
</comment>